<dbReference type="AlphaFoldDB" id="A0A0S7WQ63"/>
<organism evidence="2 3">
    <name type="scientific">candidate division TA06 bacterium DG_24</name>
    <dbReference type="NCBI Taxonomy" id="1703770"/>
    <lineage>
        <taxon>Bacteria</taxon>
        <taxon>Bacteria division TA06</taxon>
    </lineage>
</organism>
<proteinExistence type="predicted"/>
<gene>
    <name evidence="2" type="ORF">AMJ39_08225</name>
</gene>
<reference evidence="2 3" key="1">
    <citation type="journal article" date="2015" name="Microbiome">
        <title>Genomic resolution of linkages in carbon, nitrogen, and sulfur cycling among widespread estuary sediment bacteria.</title>
        <authorList>
            <person name="Baker B.J."/>
            <person name="Lazar C.S."/>
            <person name="Teske A.P."/>
            <person name="Dick G.J."/>
        </authorList>
    </citation>
    <scope>NUCLEOTIDE SEQUENCE [LARGE SCALE GENOMIC DNA]</scope>
    <source>
        <strain evidence="2">DG_24</strain>
    </source>
</reference>
<protein>
    <submittedName>
        <fullName evidence="2">Uncharacterized protein</fullName>
    </submittedName>
</protein>
<evidence type="ECO:0000313" key="2">
    <source>
        <dbReference type="EMBL" id="KPJ52276.1"/>
    </source>
</evidence>
<accession>A0A0S7WQ63</accession>
<evidence type="ECO:0000313" key="3">
    <source>
        <dbReference type="Proteomes" id="UP000052008"/>
    </source>
</evidence>
<sequence>MGRPISLDQQRAIGALGDRIARLDEAIQGHVRTRRSELAEEIKKDERFQDLASRPKFLVSVTAGARRTAREGKTEKKRAEAILWLRQERTRRREEFQRVKKSLREAFTEETSAAVPAAREIVTEKERRFQSWPPEDVIEDLIALVRNYLDSTSSDNRKREAKDVIRNLVPALRRYVNENDDPVLVDHQGRNLAALVLDLFETIQGLDSLGASIVEELAHEPELIHESLLFYLDDVQAYAGQDSFKMAARLHGIALAQEDDQPPDPDAEIAKRIIAWGRDGEGNLITREEAEKDWVESHHKTREEEEREAYEEAERLVQDGRRVFHGGGDLFGSGPNPLSTPMKRARTPTGGE</sequence>
<dbReference type="Proteomes" id="UP000052008">
    <property type="component" value="Unassembled WGS sequence"/>
</dbReference>
<dbReference type="EMBL" id="LIZS01000067">
    <property type="protein sequence ID" value="KPJ52276.1"/>
    <property type="molecule type" value="Genomic_DNA"/>
</dbReference>
<name>A0A0S7WQ63_UNCT6</name>
<comment type="caution">
    <text evidence="2">The sequence shown here is derived from an EMBL/GenBank/DDBJ whole genome shotgun (WGS) entry which is preliminary data.</text>
</comment>
<evidence type="ECO:0000256" key="1">
    <source>
        <dbReference type="SAM" id="MobiDB-lite"/>
    </source>
</evidence>
<feature type="region of interest" description="Disordered" evidence="1">
    <location>
        <begin position="323"/>
        <end position="352"/>
    </location>
</feature>